<dbReference type="Pfam" id="PF01145">
    <property type="entry name" value="Band_7"/>
    <property type="match status" value="1"/>
</dbReference>
<feature type="compositionally biased region" description="Polar residues" evidence="2">
    <location>
        <begin position="36"/>
        <end position="49"/>
    </location>
</feature>
<keyword evidence="3" id="KW-1133">Transmembrane helix</keyword>
<accession>A0AAD2JL26</accession>
<feature type="region of interest" description="Disordered" evidence="2">
    <location>
        <begin position="27"/>
        <end position="51"/>
    </location>
</feature>
<comment type="caution">
    <text evidence="5">The sequence shown here is derived from an EMBL/GenBank/DDBJ whole genome shotgun (WGS) entry which is preliminary data.</text>
</comment>
<dbReference type="Proteomes" id="UP001295423">
    <property type="component" value="Unassembled WGS sequence"/>
</dbReference>
<dbReference type="EMBL" id="CAKOGP040001980">
    <property type="protein sequence ID" value="CAJ1959088.1"/>
    <property type="molecule type" value="Genomic_DNA"/>
</dbReference>
<evidence type="ECO:0000313" key="6">
    <source>
        <dbReference type="Proteomes" id="UP001295423"/>
    </source>
</evidence>
<sequence length="362" mass="40209">MPEATATYVSPSYVAPNQAPNQLEVQPVAVPEKSKQSFSPRMGSSNNERTPQEQRIRKIAYGVSAFVVVCVAIGLIASSLKKVESTEFGLQYNIHAKELDDAAKSGGLFLGPPGYEFVKFPSTFITVALDDRICVSNDGLLVTFSVTFQYQMTELNLVPAIEKYRDFHKWADIVEQAGLSAVHHSCAEFQVTEFQSKRGIIQDKMLDNLKLKLEGDEERNEEGVNAVAVSLQLRYVGLPKAYNDAVAEKQSSEEEIAVAIAQRRQETTKANTELLRAKEQARRILDTARNEAEVLLTEARLEAEQKLFAFEKEADALVQVKESLGYTTEGVLAYLSNMLLAETRNLAVTTEEPARLGRKELL</sequence>
<evidence type="ECO:0000256" key="3">
    <source>
        <dbReference type="SAM" id="Phobius"/>
    </source>
</evidence>
<dbReference type="InterPro" id="IPR001107">
    <property type="entry name" value="Band_7"/>
</dbReference>
<evidence type="ECO:0000259" key="4">
    <source>
        <dbReference type="Pfam" id="PF01145"/>
    </source>
</evidence>
<feature type="domain" description="Band 7" evidence="4">
    <location>
        <begin position="82"/>
        <end position="266"/>
    </location>
</feature>
<keyword evidence="1" id="KW-0175">Coiled coil</keyword>
<keyword evidence="3" id="KW-0472">Membrane</keyword>
<feature type="transmembrane region" description="Helical" evidence="3">
    <location>
        <begin position="59"/>
        <end position="80"/>
    </location>
</feature>
<evidence type="ECO:0000313" key="5">
    <source>
        <dbReference type="EMBL" id="CAJ1959088.1"/>
    </source>
</evidence>
<reference evidence="5" key="1">
    <citation type="submission" date="2023-08" db="EMBL/GenBank/DDBJ databases">
        <authorList>
            <person name="Audoor S."/>
            <person name="Bilcke G."/>
        </authorList>
    </citation>
    <scope>NUCLEOTIDE SEQUENCE</scope>
</reference>
<name>A0AAD2JL26_9STRA</name>
<feature type="coiled-coil region" evidence="1">
    <location>
        <begin position="271"/>
        <end position="298"/>
    </location>
</feature>
<proteinExistence type="predicted"/>
<gene>
    <name evidence="5" type="ORF">CYCCA115_LOCUS17512</name>
</gene>
<keyword evidence="3" id="KW-0812">Transmembrane</keyword>
<dbReference type="AlphaFoldDB" id="A0AAD2JL26"/>
<organism evidence="5 6">
    <name type="scientific">Cylindrotheca closterium</name>
    <dbReference type="NCBI Taxonomy" id="2856"/>
    <lineage>
        <taxon>Eukaryota</taxon>
        <taxon>Sar</taxon>
        <taxon>Stramenopiles</taxon>
        <taxon>Ochrophyta</taxon>
        <taxon>Bacillariophyta</taxon>
        <taxon>Bacillariophyceae</taxon>
        <taxon>Bacillariophycidae</taxon>
        <taxon>Bacillariales</taxon>
        <taxon>Bacillariaceae</taxon>
        <taxon>Cylindrotheca</taxon>
    </lineage>
</organism>
<evidence type="ECO:0000256" key="2">
    <source>
        <dbReference type="SAM" id="MobiDB-lite"/>
    </source>
</evidence>
<protein>
    <recommendedName>
        <fullName evidence="4">Band 7 domain-containing protein</fullName>
    </recommendedName>
</protein>
<keyword evidence="6" id="KW-1185">Reference proteome</keyword>
<evidence type="ECO:0000256" key="1">
    <source>
        <dbReference type="SAM" id="Coils"/>
    </source>
</evidence>